<evidence type="ECO:0000313" key="2">
    <source>
        <dbReference type="EMBL" id="MFC0589357.1"/>
    </source>
</evidence>
<dbReference type="RefSeq" id="WP_379480848.1">
    <property type="nucleotide sequence ID" value="NZ_JBHLTL010000004.1"/>
</dbReference>
<reference evidence="2 3" key="1">
    <citation type="submission" date="2024-09" db="EMBL/GenBank/DDBJ databases">
        <authorList>
            <person name="Sun Q."/>
            <person name="Mori K."/>
        </authorList>
    </citation>
    <scope>NUCLEOTIDE SEQUENCE [LARGE SCALE GENOMIC DNA]</scope>
    <source>
        <strain evidence="2 3">NCAIM B.02537</strain>
    </source>
</reference>
<dbReference type="EMBL" id="JBHLTL010000004">
    <property type="protein sequence ID" value="MFC0589357.1"/>
    <property type="molecule type" value="Genomic_DNA"/>
</dbReference>
<protein>
    <submittedName>
        <fullName evidence="2">PilZ domain-containing protein</fullName>
    </submittedName>
</protein>
<proteinExistence type="predicted"/>
<name>A0ABV6PHP1_9SPHN</name>
<feature type="domain" description="PilZ" evidence="1">
    <location>
        <begin position="25"/>
        <end position="85"/>
    </location>
</feature>
<gene>
    <name evidence="2" type="ORF">ACFFF7_08020</name>
</gene>
<comment type="caution">
    <text evidence="2">The sequence shown here is derived from an EMBL/GenBank/DDBJ whole genome shotgun (WGS) entry which is preliminary data.</text>
</comment>
<keyword evidence="3" id="KW-1185">Reference proteome</keyword>
<organism evidence="2 3">
    <name type="scientific">Novosphingobium aquiterrae</name>
    <dbReference type="NCBI Taxonomy" id="624388"/>
    <lineage>
        <taxon>Bacteria</taxon>
        <taxon>Pseudomonadati</taxon>
        <taxon>Pseudomonadota</taxon>
        <taxon>Alphaproteobacteria</taxon>
        <taxon>Sphingomonadales</taxon>
        <taxon>Sphingomonadaceae</taxon>
        <taxon>Novosphingobium</taxon>
    </lineage>
</organism>
<evidence type="ECO:0000259" key="1">
    <source>
        <dbReference type="Pfam" id="PF07238"/>
    </source>
</evidence>
<accession>A0ABV6PHP1</accession>
<sequence length="101" mass="11386">MEIEETPPERPFILAKCRMKSGMVAEVRVLDLSIVGCMIAREAISFEVDGRVLVRLPGLEYMPSKVLWIEDGLVGIEFERDLHDAVYDRLMPSLRPAARAA</sequence>
<dbReference type="Pfam" id="PF07238">
    <property type="entry name" value="PilZ"/>
    <property type="match status" value="1"/>
</dbReference>
<dbReference type="Proteomes" id="UP001589943">
    <property type="component" value="Unassembled WGS sequence"/>
</dbReference>
<dbReference type="SUPFAM" id="SSF141371">
    <property type="entry name" value="PilZ domain-like"/>
    <property type="match status" value="1"/>
</dbReference>
<evidence type="ECO:0000313" key="3">
    <source>
        <dbReference type="Proteomes" id="UP001589943"/>
    </source>
</evidence>
<dbReference type="InterPro" id="IPR009875">
    <property type="entry name" value="PilZ_domain"/>
</dbReference>